<feature type="repeat" description="WD" evidence="1">
    <location>
        <begin position="346"/>
        <end position="378"/>
    </location>
</feature>
<feature type="repeat" description="WD" evidence="1">
    <location>
        <begin position="190"/>
        <end position="221"/>
    </location>
</feature>
<keyword evidence="4" id="KW-1185">Reference proteome</keyword>
<dbReference type="Proteomes" id="UP001489004">
    <property type="component" value="Unassembled WGS sequence"/>
</dbReference>
<comment type="caution">
    <text evidence="3">The sequence shown here is derived from an EMBL/GenBank/DDBJ whole genome shotgun (WGS) entry which is preliminary data.</text>
</comment>
<dbReference type="PROSITE" id="PS50082">
    <property type="entry name" value="WD_REPEATS_2"/>
    <property type="match status" value="3"/>
</dbReference>
<dbReference type="PROSITE" id="PS50294">
    <property type="entry name" value="WD_REPEATS_REGION"/>
    <property type="match status" value="2"/>
</dbReference>
<feature type="repeat" description="WD" evidence="1">
    <location>
        <begin position="419"/>
        <end position="454"/>
    </location>
</feature>
<dbReference type="PANTHER" id="PTHR47198">
    <property type="entry name" value="OS05G0299300 PROTEIN"/>
    <property type="match status" value="1"/>
</dbReference>
<evidence type="ECO:0000313" key="3">
    <source>
        <dbReference type="EMBL" id="KAK9818366.1"/>
    </source>
</evidence>
<organism evidence="3 4">
    <name type="scientific">[Myrmecia] bisecta</name>
    <dbReference type="NCBI Taxonomy" id="41462"/>
    <lineage>
        <taxon>Eukaryota</taxon>
        <taxon>Viridiplantae</taxon>
        <taxon>Chlorophyta</taxon>
        <taxon>core chlorophytes</taxon>
        <taxon>Trebouxiophyceae</taxon>
        <taxon>Trebouxiales</taxon>
        <taxon>Trebouxiaceae</taxon>
        <taxon>Myrmecia</taxon>
    </lineage>
</organism>
<protein>
    <recommendedName>
        <fullName evidence="2">ARMC9 CTLH-like domain-containing protein</fullName>
    </recommendedName>
</protein>
<dbReference type="InterPro" id="IPR036322">
    <property type="entry name" value="WD40_repeat_dom_sf"/>
</dbReference>
<feature type="domain" description="ARMC9 CTLH-like" evidence="2">
    <location>
        <begin position="58"/>
        <end position="167"/>
    </location>
</feature>
<keyword evidence="1" id="KW-0853">WD repeat</keyword>
<evidence type="ECO:0000313" key="4">
    <source>
        <dbReference type="Proteomes" id="UP001489004"/>
    </source>
</evidence>
<evidence type="ECO:0000259" key="2">
    <source>
        <dbReference type="Pfam" id="PF23138"/>
    </source>
</evidence>
<gene>
    <name evidence="3" type="ORF">WJX72_011380</name>
</gene>
<sequence>MDALPYVDTLLKEFLLFRGFTSSLQAFNADLAADKGCGFQASQISELVFHNLIPQHEYRELVSLLDFLNARIYCHLDSSFEPTIRKLEVSLLWLFVVHASRAGKTDKIKEFFSEYGESLLQGPDAPDWHVWFALPYLKAPARDPRFQCYFSRDWAALVETSLRNFLAEGQRMREQQQQQSSALVSRQEWLEGHEAALTCCCFSPSGCNVASASSDGVVRIWAPEGLQGDTSRAAVLLCGGAVTALAWDRRADKVVLVGTRGKGIKAWHVDTKRMVSHIQLEPPFPDVLDVTCSPVEPIFAVSACEAPPTAPSLAAAARYGKLSLWNMRAFKRIQTFAVAGEPAMCSTSFSPDGRLIAASCADATLRIFDVSSRAQVMSLPVGSANVFARFLGDAQNLLTLASDGVLRHWALAPHQLEWLRAHTAAVTTVDWHPTANAVVSGSVNHTLCITRLSL</sequence>
<reference evidence="3 4" key="1">
    <citation type="journal article" date="2024" name="Nat. Commun.">
        <title>Phylogenomics reveals the evolutionary origins of lichenization in chlorophyte algae.</title>
        <authorList>
            <person name="Puginier C."/>
            <person name="Libourel C."/>
            <person name="Otte J."/>
            <person name="Skaloud P."/>
            <person name="Haon M."/>
            <person name="Grisel S."/>
            <person name="Petersen M."/>
            <person name="Berrin J.G."/>
            <person name="Delaux P.M."/>
            <person name="Dal Grande F."/>
            <person name="Keller J."/>
        </authorList>
    </citation>
    <scope>NUCLEOTIDE SEQUENCE [LARGE SCALE GENOMIC DNA]</scope>
    <source>
        <strain evidence="3 4">SAG 2043</strain>
    </source>
</reference>
<dbReference type="InterPro" id="IPR015943">
    <property type="entry name" value="WD40/YVTN_repeat-like_dom_sf"/>
</dbReference>
<accession>A0AAW1PXB4</accession>
<dbReference type="AlphaFoldDB" id="A0AAW1PXB4"/>
<dbReference type="Pfam" id="PF00400">
    <property type="entry name" value="WD40"/>
    <property type="match status" value="3"/>
</dbReference>
<dbReference type="SMART" id="SM00320">
    <property type="entry name" value="WD40"/>
    <property type="match status" value="6"/>
</dbReference>
<name>A0AAW1PXB4_9CHLO</name>
<dbReference type="Pfam" id="PF23138">
    <property type="entry name" value="CTLH_Armc9"/>
    <property type="match status" value="1"/>
</dbReference>
<proteinExistence type="predicted"/>
<evidence type="ECO:0000256" key="1">
    <source>
        <dbReference type="PROSITE-ProRule" id="PRU00221"/>
    </source>
</evidence>
<dbReference type="InterPro" id="IPR056327">
    <property type="entry name" value="ARMC9_CTLH-like_dom"/>
</dbReference>
<dbReference type="SUPFAM" id="SSF50978">
    <property type="entry name" value="WD40 repeat-like"/>
    <property type="match status" value="1"/>
</dbReference>
<dbReference type="PANTHER" id="PTHR47198:SF1">
    <property type="entry name" value="WD REPEAT-CONTAINING PROTEIN 91-LIKE ISOFORM X1"/>
    <property type="match status" value="1"/>
</dbReference>
<dbReference type="EMBL" id="JALJOR010000004">
    <property type="protein sequence ID" value="KAK9818366.1"/>
    <property type="molecule type" value="Genomic_DNA"/>
</dbReference>
<dbReference type="InterPro" id="IPR001680">
    <property type="entry name" value="WD40_rpt"/>
</dbReference>
<dbReference type="Gene3D" id="2.130.10.10">
    <property type="entry name" value="YVTN repeat-like/Quinoprotein amine dehydrogenase"/>
    <property type="match status" value="2"/>
</dbReference>